<dbReference type="Proteomes" id="UP000636800">
    <property type="component" value="Unassembled WGS sequence"/>
</dbReference>
<keyword evidence="3" id="KW-1185">Reference proteome</keyword>
<protein>
    <recommendedName>
        <fullName evidence="1">URB1 C-terminal domain-containing protein</fullName>
    </recommendedName>
</protein>
<reference evidence="2 3" key="1">
    <citation type="journal article" date="2020" name="Nat. Food">
        <title>A phased Vanilla planifolia genome enables genetic improvement of flavour and production.</title>
        <authorList>
            <person name="Hasing T."/>
            <person name="Tang H."/>
            <person name="Brym M."/>
            <person name="Khazi F."/>
            <person name="Huang T."/>
            <person name="Chambers A.H."/>
        </authorList>
    </citation>
    <scope>NUCLEOTIDE SEQUENCE [LARGE SCALE GENOMIC DNA]</scope>
    <source>
        <tissue evidence="2">Leaf</tissue>
    </source>
</reference>
<comment type="caution">
    <text evidence="2">The sequence shown here is derived from an EMBL/GenBank/DDBJ whole genome shotgun (WGS) entry which is preliminary data.</text>
</comment>
<accession>A0A835RGF5</accession>
<dbReference type="InterPro" id="IPR032436">
    <property type="entry name" value="URB1_C"/>
</dbReference>
<dbReference type="PANTHER" id="PTHR13500:SF0">
    <property type="entry name" value="NUCLEOLAR PRE-RIBOSOMAL-ASSOCIATED PROTEIN 1"/>
    <property type="match status" value="1"/>
</dbReference>
<dbReference type="Pfam" id="PF16201">
    <property type="entry name" value="NopRA1"/>
    <property type="match status" value="1"/>
</dbReference>
<dbReference type="InterPro" id="IPR039844">
    <property type="entry name" value="URB1"/>
</dbReference>
<proteinExistence type="predicted"/>
<dbReference type="GO" id="GO:0000466">
    <property type="term" value="P:maturation of 5.8S rRNA from tricistronic rRNA transcript (SSU-rRNA, 5.8S rRNA, LSU-rRNA)"/>
    <property type="evidence" value="ECO:0007669"/>
    <property type="project" value="TreeGrafter"/>
</dbReference>
<gene>
    <name evidence="2" type="ORF">HPP92_009566</name>
</gene>
<organism evidence="2 3">
    <name type="scientific">Vanilla planifolia</name>
    <name type="common">Vanilla</name>
    <dbReference type="NCBI Taxonomy" id="51239"/>
    <lineage>
        <taxon>Eukaryota</taxon>
        <taxon>Viridiplantae</taxon>
        <taxon>Streptophyta</taxon>
        <taxon>Embryophyta</taxon>
        <taxon>Tracheophyta</taxon>
        <taxon>Spermatophyta</taxon>
        <taxon>Magnoliopsida</taxon>
        <taxon>Liliopsida</taxon>
        <taxon>Asparagales</taxon>
        <taxon>Orchidaceae</taxon>
        <taxon>Vanilloideae</taxon>
        <taxon>Vanilleae</taxon>
        <taxon>Vanilla</taxon>
    </lineage>
</organism>
<name>A0A835RGF5_VANPL</name>
<dbReference type="OrthoDB" id="418495at2759"/>
<evidence type="ECO:0000313" key="3">
    <source>
        <dbReference type="Proteomes" id="UP000636800"/>
    </source>
</evidence>
<dbReference type="PANTHER" id="PTHR13500">
    <property type="entry name" value="NUCLEOLAR PRERIBOSOMAL-ASSOCIATED PROTEIN 1"/>
    <property type="match status" value="1"/>
</dbReference>
<sequence length="1159" mass="130608">MDIWKFGGLRPCNDEMNSRNAKCCLSKDDLLCLLPVALSYFLSNLDKNGKQGTQPFMKILTTYSDILFDVFSSWDNFVSPEILQDDYDEFAPTSFEEFDKFCCNSLIGKALAMLYYFFISDSCSIKWKKRLKLFNSICPQSSFFDELYGYDTKELGSYSYKQSLKVANEVAAKLSYMRLLLFIPKSVASRGEEIAEGISMEKEYGRLNHAKFRFLSILFNSLDHVVKQFPLKVDSSMASCATHCYHVFRFLEHLFLKEIVWLSKELQGYLADVSSLSFVNHFIMSSLFHRFEDPVTLNAIRCILVTLPVSKFRFVDVLEHLIGHSSFVKVILCTTTDSISSSIGTLLQPLTSILKLVGVSCGVQCGDKSSDNCRTLGLSGDCYSADVKVELIRLLRTLFLLKNGNLELSFLNSKELLSLLLCGYSATTSQMDLELFHLMLEVGEIEGPDKGSMEALDYMWGVAALKMRKEKAHDVLSKSILTSTLETVEERKVLFRENIPVDSLICASTVLYICSDESSTATPMSLEYLVKDTSFIAPKLTSVSRKGTVQPYNATFILRFSIHSLLMGYLEPVEFARLGLLAVTFASISSPDEVVRKLGYECLGRFKNCLEHCQRSKDSLQLQLLLTWVQNGVTTAWQKIPSVIAIFAAEASFTLLDHSQNHSLAISKFLMRLPSVNLKVVPLFDTFFGNNSIHFKTDRLWNLRLLYAGLNSDDDARIYLKNNILDLLLSYFSSSLADADFKILTLMIVRKCVHLPILARHLIKVVGLLPWLSSLLLFYGERMIEHHEQSSLGVMNLILKIVNDVISTGMFIDWLQDCALEQLSELSLIALKLLVRAAKLLKGDLSLVNAMLSLVVSTLRMSQKRSISQPHFFVAFESLCKLFEVIIIEYGNMRTTIDIGLQAILMNTPVPVSSHEDKSRLTNFVAWCIPSAPWPILGRKNLKRVHHPNFFISSEQCMEETLLSKLLRWASASVVLGSSRRSRSRTYSSRNETLLSYLDGISAEACRIKEECTPLDETLAVLVLHLEGFLSRKSSSPSTVSALCILLLNNSSITGVVKEFLDQNTDVIQSLCSKIRSPDEANPDWRWFFDEPWKNPSMCRSEVELVEEEQACRSLLVVFSNALGVAKPQGFPALSLQELESSGLFQWETEQTSSISPMS</sequence>
<evidence type="ECO:0000313" key="2">
    <source>
        <dbReference type="EMBL" id="KAG0485487.1"/>
    </source>
</evidence>
<evidence type="ECO:0000259" key="1">
    <source>
        <dbReference type="Pfam" id="PF16201"/>
    </source>
</evidence>
<dbReference type="GO" id="GO:0000463">
    <property type="term" value="P:maturation of LSU-rRNA from tricistronic rRNA transcript (SSU-rRNA, 5.8S rRNA, LSU-rRNA)"/>
    <property type="evidence" value="ECO:0007669"/>
    <property type="project" value="TreeGrafter"/>
</dbReference>
<dbReference type="GO" id="GO:0005730">
    <property type="term" value="C:nucleolus"/>
    <property type="evidence" value="ECO:0007669"/>
    <property type="project" value="TreeGrafter"/>
</dbReference>
<dbReference type="AlphaFoldDB" id="A0A835RGF5"/>
<dbReference type="EMBL" id="JADCNL010000004">
    <property type="protein sequence ID" value="KAG0485487.1"/>
    <property type="molecule type" value="Genomic_DNA"/>
</dbReference>
<feature type="domain" description="URB1 C-terminal" evidence="1">
    <location>
        <begin position="581"/>
        <end position="771"/>
    </location>
</feature>